<evidence type="ECO:0000313" key="1">
    <source>
        <dbReference type="EMBL" id="KAK8219806.1"/>
    </source>
</evidence>
<gene>
    <name evidence="1" type="ORF">M8818_000780</name>
</gene>
<dbReference type="EMBL" id="JAMKPW020000003">
    <property type="protein sequence ID" value="KAK8219806.1"/>
    <property type="molecule type" value="Genomic_DNA"/>
</dbReference>
<organism evidence="1 2">
    <name type="scientific">Zalaria obscura</name>
    <dbReference type="NCBI Taxonomy" id="2024903"/>
    <lineage>
        <taxon>Eukaryota</taxon>
        <taxon>Fungi</taxon>
        <taxon>Dikarya</taxon>
        <taxon>Ascomycota</taxon>
        <taxon>Pezizomycotina</taxon>
        <taxon>Dothideomycetes</taxon>
        <taxon>Dothideomycetidae</taxon>
        <taxon>Dothideales</taxon>
        <taxon>Zalariaceae</taxon>
        <taxon>Zalaria</taxon>
    </lineage>
</organism>
<sequence length="573" mass="64539">MRLRRGRADGVGVTVEESGVSSMVIKEDGGNNLYASQGIAADRNLPTAERDGAFIPETDEHVPSVNYQFSWKIKIWSHFYSYSPEIWRYLKDIEEENDFIKKYIKLQHRIDRAEWDDERGVWMFKITDLTTGNVFDDEAEFFINAGGVLNNWKWPDIPGLKTFQGKLMHSAAYEEGYPLEGKRVAVIGAGSSGVQIVANISSKVEKLYHWVRSPIWITAGFAQTWAGKDGANFEFGLPKKDSPQQRKFLSDNPKKYLEYRKQIEDELNQRFKFIIKGSPEATAARTFAAAEMSRKLASNPDLVDKIIPKTFNPGCRRPTPAPGYLDALVAPNATVFTDPIGCVDATGFTDHEGVHHDVDVIVCATGFDTSWLPRFPFIAHGRDLRELWGGKDGVTSYLSIAVPTFPNHFSFCGPYGPLGHGSFMPLIEHWTRYILTVLHKTQTEAIKSLSPSLAAARDFRRHADLFLQRTAWTSPCASWFKAGRTDGQAAVYPGSRVHFFELLRRPRYEDFEIGYWDETGNRFAFLGNGWAVREGDGSDGTSYLGLLDEERGDVRPEYDEGLKDVLAGWALDS</sequence>
<comment type="caution">
    <text evidence="1">The sequence shown here is derived from an EMBL/GenBank/DDBJ whole genome shotgun (WGS) entry which is preliminary data.</text>
</comment>
<evidence type="ECO:0000313" key="2">
    <source>
        <dbReference type="Proteomes" id="UP001320706"/>
    </source>
</evidence>
<dbReference type="Proteomes" id="UP001320706">
    <property type="component" value="Unassembled WGS sequence"/>
</dbReference>
<proteinExistence type="predicted"/>
<accession>A0ACC3SMS7</accession>
<keyword evidence="2" id="KW-1185">Reference proteome</keyword>
<protein>
    <submittedName>
        <fullName evidence="1">Uncharacterized protein</fullName>
    </submittedName>
</protein>
<reference evidence="1" key="1">
    <citation type="submission" date="2024-02" db="EMBL/GenBank/DDBJ databases">
        <title>Metagenome Assembled Genome of Zalaria obscura JY119.</title>
        <authorList>
            <person name="Vighnesh L."/>
            <person name="Jagadeeshwari U."/>
            <person name="Venkata Ramana C."/>
            <person name="Sasikala C."/>
        </authorList>
    </citation>
    <scope>NUCLEOTIDE SEQUENCE</scope>
    <source>
        <strain evidence="1">JY119</strain>
    </source>
</reference>
<name>A0ACC3SMS7_9PEZI</name>